<dbReference type="RefSeq" id="WP_115219095.1">
    <property type="nucleotide sequence ID" value="NZ_UHIA01000004.1"/>
</dbReference>
<dbReference type="Gene3D" id="3.30.2060.10">
    <property type="entry name" value="Penicillin-binding protein 1b domain"/>
    <property type="match status" value="1"/>
</dbReference>
<dbReference type="InterPro" id="IPR003711">
    <property type="entry name" value="CarD-like/TRCF_RID"/>
</dbReference>
<accession>A0A380N178</accession>
<comment type="function">
    <text evidence="13">Couples transcription and DNA repair by recognizing RNA polymerase (RNAP) stalled at DNA lesions. Mediates ATP-dependent release of RNAP and its truncated transcript from the DNA, and recruitment of nucleotide excision repair machinery to the damaged site.</text>
</comment>
<dbReference type="Pfam" id="PF00271">
    <property type="entry name" value="Helicase_C"/>
    <property type="match status" value="1"/>
</dbReference>
<comment type="similarity">
    <text evidence="10 13">In the N-terminal section; belongs to the UvrB family.</text>
</comment>
<dbReference type="InterPro" id="IPR037235">
    <property type="entry name" value="TRCF-like_C_D7"/>
</dbReference>
<dbReference type="SUPFAM" id="SSF52540">
    <property type="entry name" value="P-loop containing nucleoside triphosphate hydrolases"/>
    <property type="match status" value="3"/>
</dbReference>
<name>A0A380N178_9GAMM</name>
<gene>
    <name evidence="13 16" type="primary">mfd</name>
    <name evidence="16" type="ORF">NCTC10717_01986</name>
</gene>
<evidence type="ECO:0000259" key="14">
    <source>
        <dbReference type="PROSITE" id="PS51192"/>
    </source>
</evidence>
<dbReference type="InterPro" id="IPR041471">
    <property type="entry name" value="UvrB_inter"/>
</dbReference>
<evidence type="ECO:0000259" key="15">
    <source>
        <dbReference type="PROSITE" id="PS51194"/>
    </source>
</evidence>
<dbReference type="EC" id="3.6.4.-" evidence="13"/>
<evidence type="ECO:0000256" key="5">
    <source>
        <dbReference type="ARBA" id="ARBA00022801"/>
    </source>
</evidence>
<feature type="domain" description="Helicase ATP-binding" evidence="14">
    <location>
        <begin position="610"/>
        <end position="771"/>
    </location>
</feature>
<keyword evidence="8 13" id="KW-0238">DNA-binding</keyword>
<dbReference type="GO" id="GO:0005524">
    <property type="term" value="F:ATP binding"/>
    <property type="evidence" value="ECO:0007669"/>
    <property type="project" value="UniProtKB-UniRule"/>
</dbReference>
<dbReference type="InterPro" id="IPR047112">
    <property type="entry name" value="RecG/Mfd"/>
</dbReference>
<evidence type="ECO:0000256" key="7">
    <source>
        <dbReference type="ARBA" id="ARBA00022840"/>
    </source>
</evidence>
<evidence type="ECO:0000256" key="12">
    <source>
        <dbReference type="ARBA" id="ARBA00070128"/>
    </source>
</evidence>
<evidence type="ECO:0000256" key="11">
    <source>
        <dbReference type="ARBA" id="ARBA00061399"/>
    </source>
</evidence>
<dbReference type="Pfam" id="PF00270">
    <property type="entry name" value="DEAD"/>
    <property type="match status" value="1"/>
</dbReference>
<dbReference type="InterPro" id="IPR001650">
    <property type="entry name" value="Helicase_C-like"/>
</dbReference>
<proteinExistence type="inferred from homology"/>
<dbReference type="Pfam" id="PF17757">
    <property type="entry name" value="UvrB_inter"/>
    <property type="match status" value="1"/>
</dbReference>
<dbReference type="CDD" id="cd17991">
    <property type="entry name" value="DEXHc_TRCF"/>
    <property type="match status" value="1"/>
</dbReference>
<evidence type="ECO:0000256" key="3">
    <source>
        <dbReference type="ARBA" id="ARBA00022741"/>
    </source>
</evidence>
<dbReference type="FunFam" id="3.40.50.300:FF:000546">
    <property type="entry name" value="Transcription-repair-coupling factor"/>
    <property type="match status" value="1"/>
</dbReference>
<evidence type="ECO:0000256" key="9">
    <source>
        <dbReference type="ARBA" id="ARBA00023204"/>
    </source>
</evidence>
<dbReference type="Gene3D" id="2.40.10.170">
    <property type="match status" value="1"/>
</dbReference>
<evidence type="ECO:0000313" key="17">
    <source>
        <dbReference type="Proteomes" id="UP000254575"/>
    </source>
</evidence>
<dbReference type="InterPro" id="IPR036101">
    <property type="entry name" value="CarD-like/TRCF_RID_sf"/>
</dbReference>
<dbReference type="Proteomes" id="UP000254575">
    <property type="component" value="Unassembled WGS sequence"/>
</dbReference>
<keyword evidence="9 13" id="KW-0234">DNA repair</keyword>
<evidence type="ECO:0000256" key="6">
    <source>
        <dbReference type="ARBA" id="ARBA00022806"/>
    </source>
</evidence>
<dbReference type="PROSITE" id="PS51192">
    <property type="entry name" value="HELICASE_ATP_BIND_1"/>
    <property type="match status" value="1"/>
</dbReference>
<dbReference type="SMART" id="SM01058">
    <property type="entry name" value="CarD_TRCF"/>
    <property type="match status" value="1"/>
</dbReference>
<reference evidence="16 17" key="1">
    <citation type="submission" date="2018-06" db="EMBL/GenBank/DDBJ databases">
        <authorList>
            <consortium name="Pathogen Informatics"/>
            <person name="Doyle S."/>
        </authorList>
    </citation>
    <scope>NUCLEOTIDE SEQUENCE [LARGE SCALE GENOMIC DNA]</scope>
    <source>
        <strain evidence="16 17">NCTC10717</strain>
    </source>
</reference>
<dbReference type="HAMAP" id="MF_00969">
    <property type="entry name" value="TRCF"/>
    <property type="match status" value="1"/>
</dbReference>
<dbReference type="InterPro" id="IPR005118">
    <property type="entry name" value="TRCF_C"/>
</dbReference>
<dbReference type="GO" id="GO:0006355">
    <property type="term" value="P:regulation of DNA-templated transcription"/>
    <property type="evidence" value="ECO:0007669"/>
    <property type="project" value="UniProtKB-UniRule"/>
</dbReference>
<dbReference type="Pfam" id="PF02559">
    <property type="entry name" value="CarD_TRCF_RID"/>
    <property type="match status" value="1"/>
</dbReference>
<evidence type="ECO:0000256" key="2">
    <source>
        <dbReference type="ARBA" id="ARBA00022490"/>
    </source>
</evidence>
<dbReference type="InterPro" id="IPR014001">
    <property type="entry name" value="Helicase_ATP-bd"/>
</dbReference>
<keyword evidence="2 13" id="KW-0963">Cytoplasm</keyword>
<dbReference type="Gene3D" id="3.90.1150.50">
    <property type="entry name" value="Transcription-repair-coupling factor, D7 domain"/>
    <property type="match status" value="1"/>
</dbReference>
<dbReference type="SMART" id="SM00982">
    <property type="entry name" value="TRCF"/>
    <property type="match status" value="1"/>
</dbReference>
<dbReference type="GO" id="GO:0003678">
    <property type="term" value="F:DNA helicase activity"/>
    <property type="evidence" value="ECO:0007669"/>
    <property type="project" value="TreeGrafter"/>
</dbReference>
<keyword evidence="6" id="KW-0347">Helicase</keyword>
<dbReference type="Pfam" id="PF03461">
    <property type="entry name" value="TRCF"/>
    <property type="match status" value="1"/>
</dbReference>
<dbReference type="GO" id="GO:0005737">
    <property type="term" value="C:cytoplasm"/>
    <property type="evidence" value="ECO:0007669"/>
    <property type="project" value="UniProtKB-SubCell"/>
</dbReference>
<dbReference type="GO" id="GO:0003684">
    <property type="term" value="F:damaged DNA binding"/>
    <property type="evidence" value="ECO:0007669"/>
    <property type="project" value="InterPro"/>
</dbReference>
<evidence type="ECO:0000256" key="8">
    <source>
        <dbReference type="ARBA" id="ARBA00023125"/>
    </source>
</evidence>
<dbReference type="SUPFAM" id="SSF143517">
    <property type="entry name" value="TRCF domain-like"/>
    <property type="match status" value="1"/>
</dbReference>
<protein>
    <recommendedName>
        <fullName evidence="12 13">Transcription-repair-coupling factor</fullName>
        <shortName evidence="13">TRCF</shortName>
        <ecNumber evidence="13">3.6.4.-</ecNumber>
    </recommendedName>
</protein>
<dbReference type="PANTHER" id="PTHR47964:SF1">
    <property type="entry name" value="ATP-DEPENDENT DNA HELICASE HOMOLOG RECG, CHLOROPLASTIC"/>
    <property type="match status" value="1"/>
</dbReference>
<comment type="similarity">
    <text evidence="11 13">In the C-terminal section; belongs to the helicase family. RecG subfamily.</text>
</comment>
<keyword evidence="3 13" id="KW-0547">Nucleotide-binding</keyword>
<keyword evidence="17" id="KW-1185">Reference proteome</keyword>
<dbReference type="InterPro" id="IPR011545">
    <property type="entry name" value="DEAD/DEAH_box_helicase_dom"/>
</dbReference>
<dbReference type="GO" id="GO:0016787">
    <property type="term" value="F:hydrolase activity"/>
    <property type="evidence" value="ECO:0007669"/>
    <property type="project" value="UniProtKB-KW"/>
</dbReference>
<dbReference type="InterPro" id="IPR027417">
    <property type="entry name" value="P-loop_NTPase"/>
</dbReference>
<evidence type="ECO:0000256" key="10">
    <source>
        <dbReference type="ARBA" id="ARBA00061104"/>
    </source>
</evidence>
<dbReference type="SUPFAM" id="SSF141259">
    <property type="entry name" value="CarD-like"/>
    <property type="match status" value="1"/>
</dbReference>
<dbReference type="EMBL" id="UHIA01000004">
    <property type="protein sequence ID" value="SUO98244.1"/>
    <property type="molecule type" value="Genomic_DNA"/>
</dbReference>
<sequence>MISADTFKFIAYDLSRQLRPNTVHLLVVPDALWGHYVYENLKFWLKKASPEQEALTAEQGKAFAAAQTSRAAFQLSTAAGDYPIYWFSDWETLPYDQYTPHPDLISERLRVLAELPTCPQGIVVVSAAALSQRLCPQTHLDKYGIHVRTGDHLPRQQFIQRLLQAGYQHNALIKEKGEYAARGALLDIFPMGAQAPIRLEWFDDEIEHIRTFDLQTQFTLSKLRQISILPSHELDLSDAGRICFRQSARRLLGDKVEKSGVYESISAGRTPQGLEYYLPLFFDETATLFDYLPPHTMRIEMPLPVAELKQHADYCRKRYARLHSMREHALLAPEQLWQSEEETIAALSALPALALRTHAKAIVFSGKSDERQAQWQKQIARDQPMCLHFAGNGLREQEFERLQKAHLPAVLVEHWQANDAAAAQRQLILSPLQYSFAAEGCLHLAESDTHSGSHLPNLRENKQKNAGELIQSLQDLSIGAPVVHIDHGVGRYLGLERFGDEELIAIEYAKNAKLFVAVGDVDLISKYSGSAPENAPLHELGGKVWQQIKRKIKQNVNDTAAELLAVYAAREAAQGRSIAIDTAAMQQLADSFTYEETPDQLAAIDAVLEDLARERPMDRIICGDVGFGKTEVAIRAAYAAVLAGQQVALIAPTTLLADQHYHHFADRFADTALTIDSISRFKSTAEQKAALAALKEGRTDIIIGTHRLLQSDVAFARLGLVIIDEEQRFGVRHKEKLKSLRADVNLLTLTATPIPRTLNLALTGLRDLSIIATPPGGRQSVQTIISDWDLATIEEACERELARGGQIFFLHNDVASIERIARSLQELLLESRIAIAHGQMRERELENVMQAFYNRHYDILVATTIIESGIDIPNANTIIINHADRLGLAQLHQLRGRVGRSHHQAYAYLITPPLSTLNKDAQRRLDAFTTLDSLGAGFLLASQDLEIRGAGEILGDEQSGQIQQIGMSYYLDLLDRATAALKAGQSLSIEDDEDSRKAEIELDEPALLPADYVRDPQERLSIYQQLARAKDDAGIAAVEMTLIDRFGRLPPAAKYLIQRSRLKHRALSIGIERMAFEGQKIAIAFRQEAAINPDRLFTKMQSAPHVYRMTGPSSLTLQDGSSLNLGERLQHIEQFIDDISLKPKHVSPA</sequence>
<evidence type="ECO:0000256" key="1">
    <source>
        <dbReference type="ARBA" id="ARBA00004496"/>
    </source>
</evidence>
<dbReference type="PROSITE" id="PS51194">
    <property type="entry name" value="HELICASE_CTER"/>
    <property type="match status" value="1"/>
</dbReference>
<dbReference type="InterPro" id="IPR004576">
    <property type="entry name" value="Mfd"/>
</dbReference>
<dbReference type="PANTHER" id="PTHR47964">
    <property type="entry name" value="ATP-DEPENDENT DNA HELICASE HOMOLOG RECG, CHLOROPLASTIC"/>
    <property type="match status" value="1"/>
</dbReference>
<organism evidence="16 17">
    <name type="scientific">Suttonella indologenes</name>
    <dbReference type="NCBI Taxonomy" id="13276"/>
    <lineage>
        <taxon>Bacteria</taxon>
        <taxon>Pseudomonadati</taxon>
        <taxon>Pseudomonadota</taxon>
        <taxon>Gammaproteobacteria</taxon>
        <taxon>Cardiobacteriales</taxon>
        <taxon>Cardiobacteriaceae</taxon>
        <taxon>Suttonella</taxon>
    </lineage>
</organism>
<keyword evidence="4 13" id="KW-0227">DNA damage</keyword>
<keyword evidence="5 13" id="KW-0378">Hydrolase</keyword>
<evidence type="ECO:0000313" key="16">
    <source>
        <dbReference type="EMBL" id="SUO98244.1"/>
    </source>
</evidence>
<dbReference type="AlphaFoldDB" id="A0A380N178"/>
<feature type="domain" description="Helicase C-terminal" evidence="15">
    <location>
        <begin position="789"/>
        <end position="946"/>
    </location>
</feature>
<comment type="subcellular location">
    <subcellularLocation>
        <location evidence="1 13">Cytoplasm</location>
    </subcellularLocation>
</comment>
<dbReference type="NCBIfam" id="TIGR00580">
    <property type="entry name" value="mfd"/>
    <property type="match status" value="1"/>
</dbReference>
<dbReference type="SMART" id="SM00490">
    <property type="entry name" value="HELICc"/>
    <property type="match status" value="1"/>
</dbReference>
<dbReference type="GO" id="GO:0000716">
    <property type="term" value="P:transcription-coupled nucleotide-excision repair, DNA damage recognition"/>
    <property type="evidence" value="ECO:0007669"/>
    <property type="project" value="UniProtKB-UniRule"/>
</dbReference>
<evidence type="ECO:0000256" key="4">
    <source>
        <dbReference type="ARBA" id="ARBA00022763"/>
    </source>
</evidence>
<dbReference type="Gene3D" id="3.40.50.300">
    <property type="entry name" value="P-loop containing nucleotide triphosphate hydrolases"/>
    <property type="match status" value="2"/>
</dbReference>
<dbReference type="SMART" id="SM00487">
    <property type="entry name" value="DEXDc"/>
    <property type="match status" value="1"/>
</dbReference>
<dbReference type="OrthoDB" id="9804325at2"/>
<keyword evidence="7 13" id="KW-0067">ATP-binding</keyword>
<evidence type="ECO:0000256" key="13">
    <source>
        <dbReference type="HAMAP-Rule" id="MF_00969"/>
    </source>
</evidence>
<dbReference type="Gene3D" id="3.40.50.11180">
    <property type="match status" value="1"/>
</dbReference>